<accession>A0A495SDP0</accession>
<keyword evidence="2" id="KW-0732">Signal</keyword>
<proteinExistence type="predicted"/>
<dbReference type="NCBIfam" id="TIGR03696">
    <property type="entry name" value="Rhs_assc_core"/>
    <property type="match status" value="1"/>
</dbReference>
<feature type="signal peptide" evidence="2">
    <location>
        <begin position="1"/>
        <end position="19"/>
    </location>
</feature>
<dbReference type="PANTHER" id="PTHR32305:SF15">
    <property type="entry name" value="PROTEIN RHSA-RELATED"/>
    <property type="match status" value="1"/>
</dbReference>
<name>A0A495SDP0_9FLAO</name>
<dbReference type="AlphaFoldDB" id="A0A495SDP0"/>
<feature type="compositionally biased region" description="Basic and acidic residues" evidence="1">
    <location>
        <begin position="1138"/>
        <end position="1153"/>
    </location>
</feature>
<feature type="compositionally biased region" description="Basic residues" evidence="1">
    <location>
        <begin position="1118"/>
        <end position="1137"/>
    </location>
</feature>
<evidence type="ECO:0000259" key="3">
    <source>
        <dbReference type="Pfam" id="PF20041"/>
    </source>
</evidence>
<dbReference type="Proteomes" id="UP000272428">
    <property type="component" value="Unassembled WGS sequence"/>
</dbReference>
<comment type="caution">
    <text evidence="4">The sequence shown here is derived from an EMBL/GenBank/DDBJ whole genome shotgun (WGS) entry which is preliminary data.</text>
</comment>
<dbReference type="Pfam" id="PF20041">
    <property type="entry name" value="DUF6443"/>
    <property type="match status" value="1"/>
</dbReference>
<evidence type="ECO:0000256" key="2">
    <source>
        <dbReference type="SAM" id="SignalP"/>
    </source>
</evidence>
<feature type="chain" id="PRO_5019853668" evidence="2">
    <location>
        <begin position="20"/>
        <end position="1153"/>
    </location>
</feature>
<gene>
    <name evidence="4" type="ORF">BCF58_2264</name>
</gene>
<dbReference type="RefSeq" id="WP_121461854.1">
    <property type="nucleotide sequence ID" value="NZ_RBXB01000002.1"/>
</dbReference>
<reference evidence="4 5" key="1">
    <citation type="submission" date="2018-10" db="EMBL/GenBank/DDBJ databases">
        <title>Genomic Encyclopedia of Archaeal and Bacterial Type Strains, Phase II (KMG-II): from individual species to whole genera.</title>
        <authorList>
            <person name="Goeker M."/>
        </authorList>
    </citation>
    <scope>NUCLEOTIDE SEQUENCE [LARGE SCALE GENOMIC DNA]</scope>
    <source>
        <strain evidence="4 5">DSM 14219</strain>
    </source>
</reference>
<feature type="region of interest" description="Disordered" evidence="1">
    <location>
        <begin position="1095"/>
        <end position="1153"/>
    </location>
</feature>
<dbReference type="InterPro" id="IPR045619">
    <property type="entry name" value="DUF6443"/>
</dbReference>
<evidence type="ECO:0000313" key="5">
    <source>
        <dbReference type="Proteomes" id="UP000272428"/>
    </source>
</evidence>
<evidence type="ECO:0000313" key="4">
    <source>
        <dbReference type="EMBL" id="RKS98125.1"/>
    </source>
</evidence>
<dbReference type="InterPro" id="IPR022385">
    <property type="entry name" value="Rhs_assc_core"/>
</dbReference>
<organism evidence="4 5">
    <name type="scientific">Chryseobacterium defluvii</name>
    <dbReference type="NCBI Taxonomy" id="160396"/>
    <lineage>
        <taxon>Bacteria</taxon>
        <taxon>Pseudomonadati</taxon>
        <taxon>Bacteroidota</taxon>
        <taxon>Flavobacteriia</taxon>
        <taxon>Flavobacteriales</taxon>
        <taxon>Weeksellaceae</taxon>
        <taxon>Chryseobacterium group</taxon>
        <taxon>Chryseobacterium</taxon>
    </lineage>
</organism>
<dbReference type="InterPro" id="IPR050708">
    <property type="entry name" value="T6SS_VgrG/RHS"/>
</dbReference>
<dbReference type="PANTHER" id="PTHR32305">
    <property type="match status" value="1"/>
</dbReference>
<dbReference type="Gene3D" id="2.180.10.10">
    <property type="entry name" value="RHS repeat-associated core"/>
    <property type="match status" value="1"/>
</dbReference>
<dbReference type="EMBL" id="RBXB01000002">
    <property type="protein sequence ID" value="RKS98125.1"/>
    <property type="molecule type" value="Genomic_DNA"/>
</dbReference>
<feature type="domain" description="DUF6443" evidence="3">
    <location>
        <begin position="37"/>
        <end position="153"/>
    </location>
</feature>
<sequence>MKKIIIPIGALLVAGLAHAQTTPSSTENYVYTKTYLSDPTAGTPKTSETIQYFDGLGRPKQIVNVKASPQGKDVVSHVEYDGFGRQVKDYLPVPQSGTQNGAIYTSPLGNASTIYGGEKIYAEKILENSPLDRPLQQIQVGNEWTNKPVNFEYGTNIENDNIKRYETVTTWNATDKVYISTIQQSENFPIGQLYKNSITDEDGNKTIEFKNGGGQTLLVRKVISATENADTYYVYNEYSQLAYVIPPLASIGTIDQTVLDNFCYRYKYDSKNRLVEKKLPGKGWEYLLYDKQDRLVATQDAKLRENGLWLYTKYDQFGRVAITGISIGSSRISEQNEVDGLGSNNLNRINYVFFNRQGMDVYYDNPDITYPNSTKWVTLLSLNYYDTYPAYSFNPSFPATIYGKQTLTDNPASTGKSTKSLPVMTFVKNIEDNNWTKNYNYYDTKGRTIGTHSINYLGGYTKTESDLDLAGAVQQTKTYHKRLSTDAEKVITETFEYDSQNRLKKHYHQVDSLPQELLADNTYNELSQLINKQVGNNLQSIDYAYNIRGWMTKINDPGNLNGALFGYEIKYNNPENTSLASPRYNGNISEVSWRVSNTDVFKRYSYNYDSLNRLKEAIFSNPDASVPETHFNDEKIDYDLNGNIVHLERKAKSLNGSSTELIDYLNYEYHANKLNLIIDESQNPTGYEGGGNFIDYDVNGNMTSMMDKNISAIGYNYQNLPNVITTADNNKKIYHTYRADGTKLRKIYNISYPQDGTYFATVTEYLDGFHYLTTQGVYKSDFNALDYAYEQEAFMKEINLSPDTELQFVPTAEGFYDFAKNEYIYQYKDHLGNVRVSFRNKDGDPIITDQNDYYPFGMNIPREEQAVFGTASLYNYKYNGKELQETGMYDYGARMYMPDIGRWGVLDPLAELQSRFSPYHYSYNNPIFYNDPTGMIGDCPTCPKGITNINLLPNGEKEMQIEEVLLTGTKKSSFNYSAAFQLMLPSSSLTGVLPAVNSPSILSYFPSITWPSNAVVLETATAAEATLLADDVTGVGVADDILIPVIFAGSVIYVIINSDLDKGNVSIDSQESFDTYKPDDSGIVRPLDATIPLEKRMDNFARKRKGSQKWGEEAEHKKGARPSKKGTHQKGQTRKGRDKGGEKGDDRRPYRRK</sequence>
<dbReference type="OrthoDB" id="2972467at2"/>
<keyword evidence="5" id="KW-1185">Reference proteome</keyword>
<protein>
    <submittedName>
        <fullName evidence="4">RHS repeat-associated protein</fullName>
    </submittedName>
</protein>
<evidence type="ECO:0000256" key="1">
    <source>
        <dbReference type="SAM" id="MobiDB-lite"/>
    </source>
</evidence>